<dbReference type="PANTHER" id="PTHR28013:SF4">
    <property type="entry name" value="MARVEL DOMAIN-CONTAINING PROTEIN"/>
    <property type="match status" value="1"/>
</dbReference>
<dbReference type="RefSeq" id="XP_069213250.1">
    <property type="nucleotide sequence ID" value="XM_069349706.1"/>
</dbReference>
<evidence type="ECO:0000313" key="4">
    <source>
        <dbReference type="EMBL" id="KAL1413306.1"/>
    </source>
</evidence>
<feature type="transmembrane region" description="Helical" evidence="2">
    <location>
        <begin position="176"/>
        <end position="204"/>
    </location>
</feature>
<feature type="compositionally biased region" description="Basic and acidic residues" evidence="1">
    <location>
        <begin position="215"/>
        <end position="243"/>
    </location>
</feature>
<feature type="region of interest" description="Disordered" evidence="1">
    <location>
        <begin position="338"/>
        <end position="366"/>
    </location>
</feature>
<keyword evidence="2" id="KW-1133">Transmembrane helix</keyword>
<feature type="transmembrane region" description="Helical" evidence="2">
    <location>
        <begin position="129"/>
        <end position="156"/>
    </location>
</feature>
<feature type="region of interest" description="Disordered" evidence="1">
    <location>
        <begin position="205"/>
        <end position="253"/>
    </location>
</feature>
<keyword evidence="3" id="KW-0732">Signal</keyword>
<feature type="transmembrane region" description="Helical" evidence="2">
    <location>
        <begin position="96"/>
        <end position="117"/>
    </location>
</feature>
<evidence type="ECO:0000313" key="5">
    <source>
        <dbReference type="Proteomes" id="UP001565368"/>
    </source>
</evidence>
<evidence type="ECO:0000256" key="1">
    <source>
        <dbReference type="SAM" id="MobiDB-lite"/>
    </source>
</evidence>
<sequence length="593" mass="63440">MSFGSALPGCLLLLGACVVLALVSFNTPLLKTFYFLEAQFANGDYAGRLRLGTLGYCLVQNGGAEVCQGPQVGYNFDLNTILNVKLFNIPSVISKALTYTLILHPIALAFAVIALICGLIDMIPGFSVLCFPTCFASIAGGIALIAFIFDLAIFFIAKSRISSVDGASASVGAAVWMTLAGWLLCGFAGCAWGMAGCCCCGGGGRRDNNKRRRRDKEMDDYNRDTDMRLQALRDDQRRQKEQDLPNFQPYERVPLKEDQYEDKYLYDDGSHGSAGPKLRRDGSVLQGVGVGYGRRQGAGQNGYGPNDYGYGQQGLAPQRQPSTGSSFMTAGAAGVGAGGAGVDQPGQRGAHDYNQNQGGYEEFNDPNYNYNQGQGAHGEYYNDPYGQQQQQHNYNQQGYNDQYGNAAYPPQAGASQGGHEYYGGAAAVGARTAPSADSHGYHDPGPVVNPADPYHHAYEDDGLGGIGRAATSPGQEREYTGHQGFGYTTAQQQAVSPVSPIQVPTPQHLVNPQQPSLLNRQHSVSSEYSQGQEHVVSPTGYGTYAGNGYPAVPPPVQMPTAHEVDEAPRPPSYGQVASGYQAPPEKSRSAVRQ</sequence>
<dbReference type="Proteomes" id="UP001565368">
    <property type="component" value="Unassembled WGS sequence"/>
</dbReference>
<evidence type="ECO:0008006" key="6">
    <source>
        <dbReference type="Google" id="ProtNLM"/>
    </source>
</evidence>
<evidence type="ECO:0000256" key="2">
    <source>
        <dbReference type="SAM" id="Phobius"/>
    </source>
</evidence>
<reference evidence="4 5" key="1">
    <citation type="submission" date="2023-08" db="EMBL/GenBank/DDBJ databases">
        <title>Annotated Genome Sequence of Vanrija albida AlHP1.</title>
        <authorList>
            <person name="Herzog R."/>
        </authorList>
    </citation>
    <scope>NUCLEOTIDE SEQUENCE [LARGE SCALE GENOMIC DNA]</scope>
    <source>
        <strain evidence="4 5">AlHP1</strain>
    </source>
</reference>
<keyword evidence="5" id="KW-1185">Reference proteome</keyword>
<feature type="chain" id="PRO_5046895566" description="Pali-domain-containing protein" evidence="3">
    <location>
        <begin position="22"/>
        <end position="593"/>
    </location>
</feature>
<accession>A0ABR3QF18</accession>
<feature type="signal peptide" evidence="3">
    <location>
        <begin position="1"/>
        <end position="21"/>
    </location>
</feature>
<name>A0ABR3QF18_9TREE</name>
<organism evidence="4 5">
    <name type="scientific">Vanrija albida</name>
    <dbReference type="NCBI Taxonomy" id="181172"/>
    <lineage>
        <taxon>Eukaryota</taxon>
        <taxon>Fungi</taxon>
        <taxon>Dikarya</taxon>
        <taxon>Basidiomycota</taxon>
        <taxon>Agaricomycotina</taxon>
        <taxon>Tremellomycetes</taxon>
        <taxon>Trichosporonales</taxon>
        <taxon>Trichosporonaceae</taxon>
        <taxon>Vanrija</taxon>
    </lineage>
</organism>
<proteinExistence type="predicted"/>
<dbReference type="EMBL" id="JBBXJM010000001">
    <property type="protein sequence ID" value="KAL1413306.1"/>
    <property type="molecule type" value="Genomic_DNA"/>
</dbReference>
<dbReference type="Pfam" id="PF06687">
    <property type="entry name" value="SUR7"/>
    <property type="match status" value="1"/>
</dbReference>
<feature type="region of interest" description="Disordered" evidence="1">
    <location>
        <begin position="524"/>
        <end position="593"/>
    </location>
</feature>
<dbReference type="InterPro" id="IPR051380">
    <property type="entry name" value="pH-response_reg_palI/RIM9"/>
</dbReference>
<protein>
    <recommendedName>
        <fullName evidence="6">Pali-domain-containing protein</fullName>
    </recommendedName>
</protein>
<keyword evidence="2" id="KW-0812">Transmembrane</keyword>
<comment type="caution">
    <text evidence="4">The sequence shown here is derived from an EMBL/GenBank/DDBJ whole genome shotgun (WGS) entry which is preliminary data.</text>
</comment>
<dbReference type="PANTHER" id="PTHR28013">
    <property type="entry name" value="PROTEIN DCV1-RELATED"/>
    <property type="match status" value="1"/>
</dbReference>
<dbReference type="GeneID" id="95982105"/>
<evidence type="ECO:0000256" key="3">
    <source>
        <dbReference type="SAM" id="SignalP"/>
    </source>
</evidence>
<gene>
    <name evidence="4" type="ORF">Q8F55_001062</name>
</gene>
<keyword evidence="2" id="KW-0472">Membrane</keyword>
<dbReference type="InterPro" id="IPR009571">
    <property type="entry name" value="SUR7/Rim9-like_fungi"/>
</dbReference>